<sequence length="99" mass="11701">MIFERPINAKDLIYHLKCIYLWLIKSPAEAKRVASTLPRFNQNRLRPTTAHSPAEWGELYRMHDAATLHRTDSLQKAHVLANMRWHEMNIESRFAFVEV</sequence>
<evidence type="ECO:0000313" key="1">
    <source>
        <dbReference type="EMBL" id="KAG6448854.1"/>
    </source>
</evidence>
<keyword evidence="2" id="KW-1185">Reference proteome</keyword>
<dbReference type="AlphaFoldDB" id="A0A921Z268"/>
<gene>
    <name evidence="1" type="ORF">O3G_MSEX005713</name>
</gene>
<accession>A0A921Z268</accession>
<dbReference type="EMBL" id="JH668362">
    <property type="protein sequence ID" value="KAG6448854.1"/>
    <property type="molecule type" value="Genomic_DNA"/>
</dbReference>
<name>A0A921Z268_MANSE</name>
<protein>
    <submittedName>
        <fullName evidence="1">Uncharacterized protein</fullName>
    </submittedName>
</protein>
<comment type="caution">
    <text evidence="1">The sequence shown here is derived from an EMBL/GenBank/DDBJ whole genome shotgun (WGS) entry which is preliminary data.</text>
</comment>
<organism evidence="1 2">
    <name type="scientific">Manduca sexta</name>
    <name type="common">Tobacco hawkmoth</name>
    <name type="synonym">Tobacco hornworm</name>
    <dbReference type="NCBI Taxonomy" id="7130"/>
    <lineage>
        <taxon>Eukaryota</taxon>
        <taxon>Metazoa</taxon>
        <taxon>Ecdysozoa</taxon>
        <taxon>Arthropoda</taxon>
        <taxon>Hexapoda</taxon>
        <taxon>Insecta</taxon>
        <taxon>Pterygota</taxon>
        <taxon>Neoptera</taxon>
        <taxon>Endopterygota</taxon>
        <taxon>Lepidoptera</taxon>
        <taxon>Glossata</taxon>
        <taxon>Ditrysia</taxon>
        <taxon>Bombycoidea</taxon>
        <taxon>Sphingidae</taxon>
        <taxon>Sphinginae</taxon>
        <taxon>Sphingini</taxon>
        <taxon>Manduca</taxon>
    </lineage>
</organism>
<evidence type="ECO:0000313" key="2">
    <source>
        <dbReference type="Proteomes" id="UP000791440"/>
    </source>
</evidence>
<reference evidence="1" key="1">
    <citation type="journal article" date="2016" name="Insect Biochem. Mol. Biol.">
        <title>Multifaceted biological insights from a draft genome sequence of the tobacco hornworm moth, Manduca sexta.</title>
        <authorList>
            <person name="Kanost M.R."/>
            <person name="Arrese E.L."/>
            <person name="Cao X."/>
            <person name="Chen Y.R."/>
            <person name="Chellapilla S."/>
            <person name="Goldsmith M.R."/>
            <person name="Grosse-Wilde E."/>
            <person name="Heckel D.G."/>
            <person name="Herndon N."/>
            <person name="Jiang H."/>
            <person name="Papanicolaou A."/>
            <person name="Qu J."/>
            <person name="Soulages J.L."/>
            <person name="Vogel H."/>
            <person name="Walters J."/>
            <person name="Waterhouse R.M."/>
            <person name="Ahn S.J."/>
            <person name="Almeida F.C."/>
            <person name="An C."/>
            <person name="Aqrawi P."/>
            <person name="Bretschneider A."/>
            <person name="Bryant W.B."/>
            <person name="Bucks S."/>
            <person name="Chao H."/>
            <person name="Chevignon G."/>
            <person name="Christen J.M."/>
            <person name="Clarke D.F."/>
            <person name="Dittmer N.T."/>
            <person name="Ferguson L.C.F."/>
            <person name="Garavelou S."/>
            <person name="Gordon K.H.J."/>
            <person name="Gunaratna R.T."/>
            <person name="Han Y."/>
            <person name="Hauser F."/>
            <person name="He Y."/>
            <person name="Heidel-Fischer H."/>
            <person name="Hirsh A."/>
            <person name="Hu Y."/>
            <person name="Jiang H."/>
            <person name="Kalra D."/>
            <person name="Klinner C."/>
            <person name="Konig C."/>
            <person name="Kovar C."/>
            <person name="Kroll A.R."/>
            <person name="Kuwar S.S."/>
            <person name="Lee S.L."/>
            <person name="Lehman R."/>
            <person name="Li K."/>
            <person name="Li Z."/>
            <person name="Liang H."/>
            <person name="Lovelace S."/>
            <person name="Lu Z."/>
            <person name="Mansfield J.H."/>
            <person name="McCulloch K.J."/>
            <person name="Mathew T."/>
            <person name="Morton B."/>
            <person name="Muzny D.M."/>
            <person name="Neunemann D."/>
            <person name="Ongeri F."/>
            <person name="Pauchet Y."/>
            <person name="Pu L.L."/>
            <person name="Pyrousis I."/>
            <person name="Rao X.J."/>
            <person name="Redding A."/>
            <person name="Roesel C."/>
            <person name="Sanchez-Gracia A."/>
            <person name="Schaack S."/>
            <person name="Shukla A."/>
            <person name="Tetreau G."/>
            <person name="Wang Y."/>
            <person name="Xiong G.H."/>
            <person name="Traut W."/>
            <person name="Walsh T.K."/>
            <person name="Worley K.C."/>
            <person name="Wu D."/>
            <person name="Wu W."/>
            <person name="Wu Y.Q."/>
            <person name="Zhang X."/>
            <person name="Zou Z."/>
            <person name="Zucker H."/>
            <person name="Briscoe A.D."/>
            <person name="Burmester T."/>
            <person name="Clem R.J."/>
            <person name="Feyereisen R."/>
            <person name="Grimmelikhuijzen C.J.P."/>
            <person name="Hamodrakas S.J."/>
            <person name="Hansson B.S."/>
            <person name="Huguet E."/>
            <person name="Jermiin L.S."/>
            <person name="Lan Q."/>
            <person name="Lehman H.K."/>
            <person name="Lorenzen M."/>
            <person name="Merzendorfer H."/>
            <person name="Michalopoulos I."/>
            <person name="Morton D.B."/>
            <person name="Muthukrishnan S."/>
            <person name="Oakeshott J.G."/>
            <person name="Palmer W."/>
            <person name="Park Y."/>
            <person name="Passarelli A.L."/>
            <person name="Rozas J."/>
            <person name="Schwartz L.M."/>
            <person name="Smith W."/>
            <person name="Southgate A."/>
            <person name="Vilcinskas A."/>
            <person name="Vogt R."/>
            <person name="Wang P."/>
            <person name="Werren J."/>
            <person name="Yu X.Q."/>
            <person name="Zhou J.J."/>
            <person name="Brown S.J."/>
            <person name="Scherer S.E."/>
            <person name="Richards S."/>
            <person name="Blissard G.W."/>
        </authorList>
    </citation>
    <scope>NUCLEOTIDE SEQUENCE</scope>
</reference>
<proteinExistence type="predicted"/>
<reference evidence="1" key="2">
    <citation type="submission" date="2020-12" db="EMBL/GenBank/DDBJ databases">
        <authorList>
            <person name="Kanost M."/>
        </authorList>
    </citation>
    <scope>NUCLEOTIDE SEQUENCE</scope>
</reference>
<dbReference type="Proteomes" id="UP000791440">
    <property type="component" value="Unassembled WGS sequence"/>
</dbReference>